<evidence type="ECO:0000313" key="2">
    <source>
        <dbReference type="EMBL" id="CEO53650.1"/>
    </source>
</evidence>
<proteinExistence type="predicted"/>
<protein>
    <submittedName>
        <fullName evidence="2">Uncharacterized protein</fullName>
    </submittedName>
</protein>
<feature type="non-terminal residue" evidence="2">
    <location>
        <position position="1"/>
    </location>
</feature>
<dbReference type="AlphaFoldDB" id="A0A0B7KFF9"/>
<evidence type="ECO:0000256" key="1">
    <source>
        <dbReference type="SAM" id="MobiDB-lite"/>
    </source>
</evidence>
<dbReference type="EMBL" id="CDPU01000037">
    <property type="protein sequence ID" value="CEO53650.1"/>
    <property type="molecule type" value="Genomic_DNA"/>
</dbReference>
<sequence length="145" mass="15389">SPSDIHSILSRCILSTLYPSRLSSFSLTHSPSAFSTPAGTRDPFGRAAPPTAPTLSHSLLTQRPSWLERRSVATPPSAVNEPSSLLATAAFARATSAASTVCWRITSAAVSKTAKRNPTPATLPSSNPSALRSSEAYRVVFSRFF</sequence>
<name>A0A0B7KFF9_BIOOC</name>
<feature type="region of interest" description="Disordered" evidence="1">
    <location>
        <begin position="34"/>
        <end position="60"/>
    </location>
</feature>
<reference evidence="2" key="1">
    <citation type="submission" date="2015-01" db="EMBL/GenBank/DDBJ databases">
        <authorList>
            <person name="Durling Mikael"/>
        </authorList>
    </citation>
    <scope>NUCLEOTIDE SEQUENCE</scope>
</reference>
<gene>
    <name evidence="2" type="ORF">BN869_000009708_1</name>
</gene>
<organism evidence="2">
    <name type="scientific">Bionectria ochroleuca</name>
    <name type="common">Gliocladium roseum</name>
    <dbReference type="NCBI Taxonomy" id="29856"/>
    <lineage>
        <taxon>Eukaryota</taxon>
        <taxon>Fungi</taxon>
        <taxon>Dikarya</taxon>
        <taxon>Ascomycota</taxon>
        <taxon>Pezizomycotina</taxon>
        <taxon>Sordariomycetes</taxon>
        <taxon>Hypocreomycetidae</taxon>
        <taxon>Hypocreales</taxon>
        <taxon>Bionectriaceae</taxon>
        <taxon>Clonostachys</taxon>
    </lineage>
</organism>
<accession>A0A0B7KFF9</accession>